<sequence>WCKSQGQVLFKDVSVVFTQKEWQLLGAAQRRLYREVMLETYRHLQTVGCNVTKPELICRLERGEGPWEPPGCSLSEVQRANNMTTSEENEDKYLSQVLFINNKTLTKKRNRALKEKGYLAANSVNSKEIHCKCYSTEISLENVAGLITDNRNYATKKFDGLGGSEFLDSKYEKTHVGCKTCESDQKRKLHSPNEGLTQHQKTLRLEKLLEYENCGETSQRKTGSGICEAVPTGQEPSQDGKCVQATAHKIRFQSFLRTLRERKAQEASKGGNSSCVKSKHEPLRTHIRGKHCERDVPEKSFREKSDLTRHERMQLREKPGKCNISEKALRNSPRIQNEKSHVGEICGCGKCGETLHGKPCLTQNKRTCTTEKPKCADSQTALKKPCSTLNQRTSTRKKHCKGKECEKSPAPSLEVSKDQRSSLEEKPDECEESEKSSIGENQNTCKEQKVYGCRQCEEGCPEKAGLSQHQSSNPGKKPYACNECDKSFLVKSNLTEHQRTHTGEKPYECNECGKSFCQKSALKVHQRTHTGEKPYKCNECGKTFCVKSNLTQHQRTHTGEKPYKCNECWRSFCVKSNLVVHQRTHTGEKPYKCLECEKTFYEKSALTKHQRIHTGEKPYECNECKKNFSQRSALTKHQRKTHKKKASSSSLHGQIPESTSKAH</sequence>
<dbReference type="PANTHER" id="PTHR24384">
    <property type="entry name" value="FINGER PUTATIVE TRANSCRIPTION FACTOR FAMILY-RELATED"/>
    <property type="match status" value="1"/>
</dbReference>
<dbReference type="GO" id="GO:0000981">
    <property type="term" value="F:DNA-binding transcription factor activity, RNA polymerase II-specific"/>
    <property type="evidence" value="ECO:0007669"/>
    <property type="project" value="TreeGrafter"/>
</dbReference>
<dbReference type="SMART" id="SM00355">
    <property type="entry name" value="ZnF_C2H2"/>
    <property type="match status" value="7"/>
</dbReference>
<evidence type="ECO:0000313" key="11">
    <source>
        <dbReference type="Ensembl" id="ENSCGRP00001009441.1"/>
    </source>
</evidence>
<keyword evidence="3" id="KW-0677">Repeat</keyword>
<dbReference type="Pfam" id="PF01352">
    <property type="entry name" value="KRAB"/>
    <property type="match status" value="1"/>
</dbReference>
<protein>
    <submittedName>
        <fullName evidence="11">Zinc finger protein 663</fullName>
    </submittedName>
</protein>
<dbReference type="Pfam" id="PF00096">
    <property type="entry name" value="zf-C2H2"/>
    <property type="match status" value="6"/>
</dbReference>
<dbReference type="InterPro" id="IPR001909">
    <property type="entry name" value="KRAB"/>
</dbReference>
<feature type="domain" description="C2H2-type" evidence="9">
    <location>
        <begin position="507"/>
        <end position="534"/>
    </location>
</feature>
<dbReference type="CDD" id="cd07765">
    <property type="entry name" value="KRAB_A-box"/>
    <property type="match status" value="1"/>
</dbReference>
<evidence type="ECO:0000259" key="9">
    <source>
        <dbReference type="PROSITE" id="PS50157"/>
    </source>
</evidence>
<feature type="compositionally biased region" description="Basic and acidic residues" evidence="8">
    <location>
        <begin position="415"/>
        <end position="425"/>
    </location>
</feature>
<reference evidence="11" key="2">
    <citation type="submission" date="2025-09" db="UniProtKB">
        <authorList>
            <consortium name="Ensembl"/>
        </authorList>
    </citation>
    <scope>IDENTIFICATION</scope>
</reference>
<proteinExistence type="inferred from homology"/>
<organism evidence="11 12">
    <name type="scientific">Cricetulus griseus</name>
    <name type="common">Chinese hamster</name>
    <name type="synonym">Cricetulus barabensis griseus</name>
    <dbReference type="NCBI Taxonomy" id="10029"/>
    <lineage>
        <taxon>Eukaryota</taxon>
        <taxon>Metazoa</taxon>
        <taxon>Chordata</taxon>
        <taxon>Craniata</taxon>
        <taxon>Vertebrata</taxon>
        <taxon>Euteleostomi</taxon>
        <taxon>Mammalia</taxon>
        <taxon>Eutheria</taxon>
        <taxon>Euarchontoglires</taxon>
        <taxon>Glires</taxon>
        <taxon>Rodentia</taxon>
        <taxon>Myomorpha</taxon>
        <taxon>Muroidea</taxon>
        <taxon>Cricetidae</taxon>
        <taxon>Cricetinae</taxon>
        <taxon>Cricetulus</taxon>
    </lineage>
</organism>
<keyword evidence="6" id="KW-0238">DNA-binding</keyword>
<feature type="domain" description="C2H2-type" evidence="9">
    <location>
        <begin position="479"/>
        <end position="506"/>
    </location>
</feature>
<dbReference type="Proteomes" id="UP000694386">
    <property type="component" value="Unplaced"/>
</dbReference>
<dbReference type="InterPro" id="IPR013087">
    <property type="entry name" value="Znf_C2H2_type"/>
</dbReference>
<dbReference type="PROSITE" id="PS50157">
    <property type="entry name" value="ZINC_FINGER_C2H2_2"/>
    <property type="match status" value="8"/>
</dbReference>
<feature type="compositionally biased region" description="Polar residues" evidence="8">
    <location>
        <begin position="647"/>
        <end position="663"/>
    </location>
</feature>
<dbReference type="Ensembl" id="ENSCGRT00001013653.1">
    <property type="protein sequence ID" value="ENSCGRP00001009441.1"/>
    <property type="gene ID" value="ENSCGRG00001011556.1"/>
</dbReference>
<dbReference type="SUPFAM" id="SSF57667">
    <property type="entry name" value="beta-beta-alpha zinc fingers"/>
    <property type="match status" value="5"/>
</dbReference>
<keyword evidence="5" id="KW-0862">Zinc</keyword>
<evidence type="ECO:0000256" key="1">
    <source>
        <dbReference type="ARBA" id="ARBA00006991"/>
    </source>
</evidence>
<dbReference type="PANTHER" id="PTHR24384:SF218">
    <property type="entry name" value="ZINC FINGER PROTEIN 502"/>
    <property type="match status" value="1"/>
</dbReference>
<feature type="region of interest" description="Disordered" evidence="8">
    <location>
        <begin position="400"/>
        <end position="435"/>
    </location>
</feature>
<evidence type="ECO:0000256" key="2">
    <source>
        <dbReference type="ARBA" id="ARBA00022723"/>
    </source>
</evidence>
<comment type="similarity">
    <text evidence="1">Belongs to the krueppel C2H2-type zinc-finger protein family.</text>
</comment>
<evidence type="ECO:0000256" key="5">
    <source>
        <dbReference type="ARBA" id="ARBA00022833"/>
    </source>
</evidence>
<dbReference type="PROSITE" id="PS00028">
    <property type="entry name" value="ZINC_FINGER_C2H2_1"/>
    <property type="match status" value="6"/>
</dbReference>
<dbReference type="GO" id="GO:0008270">
    <property type="term" value="F:zinc ion binding"/>
    <property type="evidence" value="ECO:0007669"/>
    <property type="project" value="UniProtKB-KW"/>
</dbReference>
<dbReference type="InterPro" id="IPR036236">
    <property type="entry name" value="Znf_C2H2_sf"/>
</dbReference>
<feature type="domain" description="C2H2-type" evidence="9">
    <location>
        <begin position="451"/>
        <end position="478"/>
    </location>
</feature>
<dbReference type="InterPro" id="IPR036051">
    <property type="entry name" value="KRAB_dom_sf"/>
</dbReference>
<dbReference type="FunFam" id="3.30.160.60:FF:000176">
    <property type="entry name" value="zinc finger protein 70"/>
    <property type="match status" value="1"/>
</dbReference>
<dbReference type="FunFam" id="3.30.160.60:FF:002343">
    <property type="entry name" value="Zinc finger protein 33A"/>
    <property type="match status" value="3"/>
</dbReference>
<name>A0A8C2LYL2_CRIGR</name>
<dbReference type="Gene3D" id="3.30.160.60">
    <property type="entry name" value="Classic Zinc Finger"/>
    <property type="match status" value="7"/>
</dbReference>
<evidence type="ECO:0000256" key="3">
    <source>
        <dbReference type="ARBA" id="ARBA00022737"/>
    </source>
</evidence>
<evidence type="ECO:0000259" key="10">
    <source>
        <dbReference type="PROSITE" id="PS50805"/>
    </source>
</evidence>
<feature type="compositionally biased region" description="Basic residues" evidence="8">
    <location>
        <begin position="634"/>
        <end position="646"/>
    </location>
</feature>
<dbReference type="InterPro" id="IPR050752">
    <property type="entry name" value="C2H2-ZF_domain"/>
</dbReference>
<evidence type="ECO:0000256" key="7">
    <source>
        <dbReference type="PROSITE-ProRule" id="PRU00042"/>
    </source>
</evidence>
<dbReference type="OMA" id="EKSCLTQ"/>
<evidence type="ECO:0000313" key="12">
    <source>
        <dbReference type="Proteomes" id="UP000694386"/>
    </source>
</evidence>
<dbReference type="AlphaFoldDB" id="A0A8C2LYL2"/>
<dbReference type="FunFam" id="3.30.160.60:FF:001016">
    <property type="entry name" value="zinc finger protein 850-like"/>
    <property type="match status" value="1"/>
</dbReference>
<evidence type="ECO:0000256" key="8">
    <source>
        <dbReference type="SAM" id="MobiDB-lite"/>
    </source>
</evidence>
<evidence type="ECO:0000256" key="6">
    <source>
        <dbReference type="ARBA" id="ARBA00023125"/>
    </source>
</evidence>
<feature type="domain" description="C2H2-type" evidence="9">
    <location>
        <begin position="591"/>
        <end position="618"/>
    </location>
</feature>
<dbReference type="GO" id="GO:0000978">
    <property type="term" value="F:RNA polymerase II cis-regulatory region sequence-specific DNA binding"/>
    <property type="evidence" value="ECO:0007669"/>
    <property type="project" value="TreeGrafter"/>
</dbReference>
<accession>A0A8C2LYL2</accession>
<dbReference type="Gene3D" id="6.10.140.140">
    <property type="match status" value="1"/>
</dbReference>
<feature type="region of interest" description="Disordered" evidence="8">
    <location>
        <begin position="632"/>
        <end position="663"/>
    </location>
</feature>
<dbReference type="SUPFAM" id="SSF109640">
    <property type="entry name" value="KRAB domain (Kruppel-associated box)"/>
    <property type="match status" value="1"/>
</dbReference>
<dbReference type="SMART" id="SM00349">
    <property type="entry name" value="KRAB"/>
    <property type="match status" value="1"/>
</dbReference>
<feature type="domain" description="C2H2-type" evidence="9">
    <location>
        <begin position="535"/>
        <end position="562"/>
    </location>
</feature>
<feature type="domain" description="C2H2-type" evidence="9">
    <location>
        <begin position="619"/>
        <end position="647"/>
    </location>
</feature>
<dbReference type="FunFam" id="3.30.160.60:FF:000110">
    <property type="entry name" value="Zinc finger protein-like"/>
    <property type="match status" value="1"/>
</dbReference>
<keyword evidence="4 7" id="KW-0863">Zinc-finger</keyword>
<dbReference type="PROSITE" id="PS50805">
    <property type="entry name" value="KRAB"/>
    <property type="match status" value="1"/>
</dbReference>
<feature type="domain" description="KRAB" evidence="10">
    <location>
        <begin position="8"/>
        <end position="79"/>
    </location>
</feature>
<reference evidence="11" key="1">
    <citation type="submission" date="2025-08" db="UniProtKB">
        <authorList>
            <consortium name="Ensembl"/>
        </authorList>
    </citation>
    <scope>IDENTIFICATION</scope>
</reference>
<feature type="domain" description="C2H2-type" evidence="9">
    <location>
        <begin position="563"/>
        <end position="590"/>
    </location>
</feature>
<keyword evidence="2" id="KW-0479">Metal-binding</keyword>
<feature type="domain" description="C2H2-type" evidence="9">
    <location>
        <begin position="290"/>
        <end position="319"/>
    </location>
</feature>
<evidence type="ECO:0000256" key="4">
    <source>
        <dbReference type="ARBA" id="ARBA00022771"/>
    </source>
</evidence>